<evidence type="ECO:0000313" key="3">
    <source>
        <dbReference type="EMBL" id="KAF9760683.1"/>
    </source>
</evidence>
<feature type="signal peptide" evidence="2">
    <location>
        <begin position="1"/>
        <end position="20"/>
    </location>
</feature>
<dbReference type="EMBL" id="SBJO01000543">
    <property type="protein sequence ID" value="KAF9760683.1"/>
    <property type="molecule type" value="Genomic_DNA"/>
</dbReference>
<keyword evidence="4" id="KW-1185">Reference proteome</keyword>
<feature type="region of interest" description="Disordered" evidence="1">
    <location>
        <begin position="329"/>
        <end position="372"/>
    </location>
</feature>
<comment type="caution">
    <text evidence="3">The sequence shown here is derived from an EMBL/GenBank/DDBJ whole genome shotgun (WGS) entry which is preliminary data.</text>
</comment>
<protein>
    <submittedName>
        <fullName evidence="3">Uncharacterized protein</fullName>
    </submittedName>
</protein>
<feature type="region of interest" description="Disordered" evidence="1">
    <location>
        <begin position="30"/>
        <end position="56"/>
    </location>
</feature>
<keyword evidence="2" id="KW-0732">Signal</keyword>
<feature type="chain" id="PRO_5040188311" evidence="2">
    <location>
        <begin position="21"/>
        <end position="535"/>
    </location>
</feature>
<feature type="non-terminal residue" evidence="3">
    <location>
        <position position="535"/>
    </location>
</feature>
<dbReference type="Proteomes" id="UP000740883">
    <property type="component" value="Unassembled WGS sequence"/>
</dbReference>
<name>A0A9P6KXV3_9MICR</name>
<feature type="compositionally biased region" description="Polar residues" evidence="1">
    <location>
        <begin position="39"/>
        <end position="56"/>
    </location>
</feature>
<organism evidence="3 4">
    <name type="scientific">Nosema granulosis</name>
    <dbReference type="NCBI Taxonomy" id="83296"/>
    <lineage>
        <taxon>Eukaryota</taxon>
        <taxon>Fungi</taxon>
        <taxon>Fungi incertae sedis</taxon>
        <taxon>Microsporidia</taxon>
        <taxon>Nosematidae</taxon>
        <taxon>Nosema</taxon>
    </lineage>
</organism>
<reference evidence="3 4" key="1">
    <citation type="journal article" date="2020" name="Genome Biol. Evol.">
        <title>Comparative genomics of strictly vertically transmitted, feminizing microsporidia endosymbionts of amphipod crustaceans.</title>
        <authorList>
            <person name="Cormier A."/>
            <person name="Chebbi M.A."/>
            <person name="Giraud I."/>
            <person name="Wattier R."/>
            <person name="Teixeira M."/>
            <person name="Gilbert C."/>
            <person name="Rigaud T."/>
            <person name="Cordaux R."/>
        </authorList>
    </citation>
    <scope>NUCLEOTIDE SEQUENCE [LARGE SCALE GENOMIC DNA]</scope>
    <source>
        <strain evidence="3 4">Ou3-Ou53</strain>
    </source>
</reference>
<feature type="compositionally biased region" description="Polar residues" evidence="1">
    <location>
        <begin position="498"/>
        <end position="507"/>
    </location>
</feature>
<feature type="compositionally biased region" description="Low complexity" evidence="1">
    <location>
        <begin position="525"/>
        <end position="535"/>
    </location>
</feature>
<gene>
    <name evidence="3" type="ORF">NGRA_3054</name>
</gene>
<feature type="compositionally biased region" description="Basic and acidic residues" evidence="1">
    <location>
        <begin position="333"/>
        <end position="350"/>
    </location>
</feature>
<proteinExistence type="predicted"/>
<evidence type="ECO:0000256" key="1">
    <source>
        <dbReference type="SAM" id="MobiDB-lite"/>
    </source>
</evidence>
<dbReference type="AlphaFoldDB" id="A0A9P6KXV3"/>
<evidence type="ECO:0000256" key="2">
    <source>
        <dbReference type="SAM" id="SignalP"/>
    </source>
</evidence>
<accession>A0A9P6KXV3</accession>
<evidence type="ECO:0000313" key="4">
    <source>
        <dbReference type="Proteomes" id="UP000740883"/>
    </source>
</evidence>
<sequence>MKILVYVIFFLLVLVTVVYIVKEKNYFNNTDKEDVSGEPPSNQSDSTNTPSEKENLNITIKQPAEKKKVGEKIELKINKEINSEVQSDKLVCNEKCVEPTKNNSSDKSACDIENCKREDLQDNNLDNEIVKSTKCDLKYNSNFNKSIFKTVSEKSDKNEEDLTKNNLKIFSEESESVSKVKSDEKDIKLFDNEIKAAVNNHNTADINFNISTENNLQKISIKKVECDKLTDKNCVSLPKIAKAHASNKQTKITCKDLTSNNLEEAVECDKKGKEQTDNLVKSLLKKSSKSPNENCTAIIKGEEKTVMKKSSKSPNENCTAINTKTDSNLQKILKKEDSQNANDKKIEENGKNSISNSDTNGENKKGKKVNKKIQKTTTKVIENTQDVLEVENNKDIKKYYQESSNKNPKKTYNASIKNKVEAGKLPVDLNNKIINLGGKQPKTNKLASNVKMEKLADCRCDSHTEIILDVKGECDLEKDTLKNISVKSNDLSVKDTQPEQSLPINDTDNSKVEPKQSKNSLSKGNIINSIDNSNI</sequence>
<feature type="region of interest" description="Disordered" evidence="1">
    <location>
        <begin position="491"/>
        <end position="535"/>
    </location>
</feature>